<keyword evidence="2" id="KW-1185">Reference proteome</keyword>
<protein>
    <submittedName>
        <fullName evidence="1">Uncharacterized protein</fullName>
    </submittedName>
</protein>
<comment type="caution">
    <text evidence="1">The sequence shown here is derived from an EMBL/GenBank/DDBJ whole genome shotgun (WGS) entry which is preliminary data.</text>
</comment>
<sequence>MIELLKQVTPEINQSRGRIDRDQNKCRQDPKRVFICRTVCSSFAAYTAPQFTTPLDPYTDSP</sequence>
<dbReference type="Proteomes" id="UP001156694">
    <property type="component" value="Unassembled WGS sequence"/>
</dbReference>
<reference evidence="2" key="1">
    <citation type="journal article" date="2019" name="Int. J. Syst. Evol. Microbiol.">
        <title>The Global Catalogue of Microorganisms (GCM) 10K type strain sequencing project: providing services to taxonomists for standard genome sequencing and annotation.</title>
        <authorList>
            <consortium name="The Broad Institute Genomics Platform"/>
            <consortium name="The Broad Institute Genome Sequencing Center for Infectious Disease"/>
            <person name="Wu L."/>
            <person name="Ma J."/>
        </authorList>
    </citation>
    <scope>NUCLEOTIDE SEQUENCE [LARGE SCALE GENOMIC DNA]</scope>
    <source>
        <strain evidence="2">NBRC 110140</strain>
    </source>
</reference>
<gene>
    <name evidence="1" type="ORF">GCM10007939_18710</name>
</gene>
<evidence type="ECO:0000313" key="1">
    <source>
        <dbReference type="EMBL" id="GLQ35588.1"/>
    </source>
</evidence>
<dbReference type="EMBL" id="BSNN01000004">
    <property type="protein sequence ID" value="GLQ35588.1"/>
    <property type="molecule type" value="Genomic_DNA"/>
</dbReference>
<proteinExistence type="predicted"/>
<name>A0ABQ5VVX1_9RHOB</name>
<evidence type="ECO:0000313" key="2">
    <source>
        <dbReference type="Proteomes" id="UP001156694"/>
    </source>
</evidence>
<accession>A0ABQ5VVX1</accession>
<organism evidence="1 2">
    <name type="scientific">Amylibacter marinus</name>
    <dbReference type="NCBI Taxonomy" id="1475483"/>
    <lineage>
        <taxon>Bacteria</taxon>
        <taxon>Pseudomonadati</taxon>
        <taxon>Pseudomonadota</taxon>
        <taxon>Alphaproteobacteria</taxon>
        <taxon>Rhodobacterales</taxon>
        <taxon>Paracoccaceae</taxon>
        <taxon>Amylibacter</taxon>
    </lineage>
</organism>